<reference evidence="7" key="1">
    <citation type="submission" date="2020-10" db="EMBL/GenBank/DDBJ databases">
        <authorList>
            <person name="Han B."/>
            <person name="Lu T."/>
            <person name="Zhao Q."/>
            <person name="Huang X."/>
            <person name="Zhao Y."/>
        </authorList>
    </citation>
    <scope>NUCLEOTIDE SEQUENCE</scope>
</reference>
<keyword evidence="3 6" id="KW-0812">Transmembrane</keyword>
<comment type="similarity">
    <text evidence="2">Belongs to the amino acid-polyamine-organocation (APC) superfamily. Cationic amino acid transporter (CAT) (TC 2.A.3.3) family.</text>
</comment>
<dbReference type="Proteomes" id="UP000604825">
    <property type="component" value="Unassembled WGS sequence"/>
</dbReference>
<evidence type="ECO:0000313" key="8">
    <source>
        <dbReference type="Proteomes" id="UP000604825"/>
    </source>
</evidence>
<evidence type="ECO:0000313" key="7">
    <source>
        <dbReference type="EMBL" id="CAD6212685.1"/>
    </source>
</evidence>
<dbReference type="Pfam" id="PF13520">
    <property type="entry name" value="AA_permease_2"/>
    <property type="match status" value="1"/>
</dbReference>
<feature type="transmembrane region" description="Helical" evidence="6">
    <location>
        <begin position="372"/>
        <end position="390"/>
    </location>
</feature>
<proteinExistence type="inferred from homology"/>
<feature type="transmembrane region" description="Helical" evidence="6">
    <location>
        <begin position="108"/>
        <end position="129"/>
    </location>
</feature>
<protein>
    <submittedName>
        <fullName evidence="7">Uncharacterized protein</fullName>
    </submittedName>
</protein>
<dbReference type="PANTHER" id="PTHR43243">
    <property type="entry name" value="INNER MEMBRANE TRANSPORTER YGJI-RELATED"/>
    <property type="match status" value="1"/>
</dbReference>
<dbReference type="GO" id="GO:0015171">
    <property type="term" value="F:amino acid transmembrane transporter activity"/>
    <property type="evidence" value="ECO:0007669"/>
    <property type="project" value="TreeGrafter"/>
</dbReference>
<dbReference type="InterPro" id="IPR002293">
    <property type="entry name" value="AA/rel_permease1"/>
</dbReference>
<feature type="transmembrane region" description="Helical" evidence="6">
    <location>
        <begin position="322"/>
        <end position="344"/>
    </location>
</feature>
<evidence type="ECO:0000256" key="2">
    <source>
        <dbReference type="ARBA" id="ARBA00008572"/>
    </source>
</evidence>
<accession>A0A811MXF4</accession>
<dbReference type="FunFam" id="1.20.1740.10:FF:000010">
    <property type="entry name" value="probable cationic amino acid transporter"/>
    <property type="match status" value="1"/>
</dbReference>
<dbReference type="GO" id="GO:0016020">
    <property type="term" value="C:membrane"/>
    <property type="evidence" value="ECO:0007669"/>
    <property type="project" value="UniProtKB-SubCell"/>
</dbReference>
<feature type="transmembrane region" description="Helical" evidence="6">
    <location>
        <begin position="242"/>
        <end position="264"/>
    </location>
</feature>
<feature type="transmembrane region" description="Helical" evidence="6">
    <location>
        <begin position="396"/>
        <end position="418"/>
    </location>
</feature>
<organism evidence="7 8">
    <name type="scientific">Miscanthus lutarioriparius</name>
    <dbReference type="NCBI Taxonomy" id="422564"/>
    <lineage>
        <taxon>Eukaryota</taxon>
        <taxon>Viridiplantae</taxon>
        <taxon>Streptophyta</taxon>
        <taxon>Embryophyta</taxon>
        <taxon>Tracheophyta</taxon>
        <taxon>Spermatophyta</taxon>
        <taxon>Magnoliopsida</taxon>
        <taxon>Liliopsida</taxon>
        <taxon>Poales</taxon>
        <taxon>Poaceae</taxon>
        <taxon>PACMAD clade</taxon>
        <taxon>Panicoideae</taxon>
        <taxon>Andropogonodae</taxon>
        <taxon>Andropogoneae</taxon>
        <taxon>Saccharinae</taxon>
        <taxon>Miscanthus</taxon>
    </lineage>
</organism>
<keyword evidence="8" id="KW-1185">Reference proteome</keyword>
<dbReference type="OrthoDB" id="630387at2759"/>
<feature type="transmembrane region" description="Helical" evidence="6">
    <location>
        <begin position="482"/>
        <end position="503"/>
    </location>
</feature>
<evidence type="ECO:0000256" key="3">
    <source>
        <dbReference type="ARBA" id="ARBA00022692"/>
    </source>
</evidence>
<evidence type="ECO:0000256" key="1">
    <source>
        <dbReference type="ARBA" id="ARBA00004141"/>
    </source>
</evidence>
<feature type="transmembrane region" description="Helical" evidence="6">
    <location>
        <begin position="43"/>
        <end position="65"/>
    </location>
</feature>
<feature type="transmembrane region" description="Helical" evidence="6">
    <location>
        <begin position="172"/>
        <end position="192"/>
    </location>
</feature>
<sequence>MAMGGPSWPNLQCLVRRKPATASSAGWAEDADRGGGQRLARTLSVPHLAAIGVGSTIGAGIYVLVGTVAREHTGPGLTLSFLIAGVAAALSALCYAELSCRFPSAGSAYHYSYICIGESVAWLIGWALILEYTIGGSSVARGMSPNLALFFGGQDKLPFFLAQVHVKGLDTPLDPCAAILVLIITALLCLGIKESSSVEGVITTANIIVMLFVICAGGWLGFRNGWVGYKVPEGYFPNGVSGVLSGSATLFFAFIGFDTVASTAEEVKNPRRDLPLGMGLTLSLCCFLYMMVSAVVVGLVPYHAMDPDTPISSAFARYGMQWAEYVVSSGAVLALVASLIGGILPQPRIIMAMARDGLLPPLFSDVNRKTQVPILSTVLIGICAAILAFFMDVSQLAGMVSMGTLLAFTTVAISVLVVRYAPPYEMPMEVALAGSSESLASFSGHLEHDEQNSEDPFGNVQEALTVIEVASKVRRQKAIGSIVLICVGAIILISAVSVSFLPLRIGSVEFFYCAFVHWTRQEIFGTNWRFHVPVGPIASNLLHHRQLIPAYEPRKMKAHGDYRSCFLKDVWGFLIPAVLKEDQDNEHRQAHVRKKYRSAQCPVSYDLVSFSGNCTNYWNNLQLPL</sequence>
<comment type="caution">
    <text evidence="7">The sequence shown here is derived from an EMBL/GenBank/DDBJ whole genome shotgun (WGS) entry which is preliminary data.</text>
</comment>
<keyword evidence="5 6" id="KW-0472">Membrane</keyword>
<gene>
    <name evidence="7" type="ORF">NCGR_LOCUS8444</name>
</gene>
<feature type="transmembrane region" description="Helical" evidence="6">
    <location>
        <begin position="276"/>
        <end position="302"/>
    </location>
</feature>
<evidence type="ECO:0000256" key="5">
    <source>
        <dbReference type="ARBA" id="ARBA00023136"/>
    </source>
</evidence>
<comment type="subcellular location">
    <subcellularLocation>
        <location evidence="1">Membrane</location>
        <topology evidence="1">Multi-pass membrane protein</topology>
    </subcellularLocation>
</comment>
<feature type="transmembrane region" description="Helical" evidence="6">
    <location>
        <begin position="204"/>
        <end position="222"/>
    </location>
</feature>
<name>A0A811MXF4_9POAL</name>
<evidence type="ECO:0000256" key="6">
    <source>
        <dbReference type="SAM" id="Phobius"/>
    </source>
</evidence>
<keyword evidence="4 6" id="KW-1133">Transmembrane helix</keyword>
<dbReference type="AlphaFoldDB" id="A0A811MXF4"/>
<evidence type="ECO:0000256" key="4">
    <source>
        <dbReference type="ARBA" id="ARBA00022989"/>
    </source>
</evidence>
<feature type="transmembrane region" description="Helical" evidence="6">
    <location>
        <begin position="77"/>
        <end position="96"/>
    </location>
</feature>
<dbReference type="PANTHER" id="PTHR43243:SF6">
    <property type="entry name" value="AMINO ACID PERMEASE FAMILY PROTEIN, EXPRESSED"/>
    <property type="match status" value="1"/>
</dbReference>
<dbReference type="EMBL" id="CAJGYO010000002">
    <property type="protein sequence ID" value="CAD6212685.1"/>
    <property type="molecule type" value="Genomic_DNA"/>
</dbReference>
<dbReference type="Gene3D" id="1.20.1740.10">
    <property type="entry name" value="Amino acid/polyamine transporter I"/>
    <property type="match status" value="1"/>
</dbReference>